<comment type="similarity">
    <text evidence="1">Belongs to the bacterial ribosomal protein bS21 family.</text>
</comment>
<dbReference type="GO" id="GO:0006412">
    <property type="term" value="P:translation"/>
    <property type="evidence" value="ECO:0007669"/>
    <property type="project" value="InterPro"/>
</dbReference>
<keyword evidence="7" id="KW-1185">Reference proteome</keyword>
<dbReference type="PRINTS" id="PR00976">
    <property type="entry name" value="RIBOSOMALS21"/>
</dbReference>
<feature type="chain" id="PRO_5017182917" description="Ribosomal protein S21" evidence="5">
    <location>
        <begin position="18"/>
        <end position="215"/>
    </location>
</feature>
<dbReference type="STRING" id="69332.A0A388KLZ3"/>
<keyword evidence="3" id="KW-0687">Ribonucleoprotein</keyword>
<dbReference type="AlphaFoldDB" id="A0A388KLZ3"/>
<dbReference type="OMA" id="RWETDEL"/>
<dbReference type="GO" id="GO:1990904">
    <property type="term" value="C:ribonucleoprotein complex"/>
    <property type="evidence" value="ECO:0007669"/>
    <property type="project" value="UniProtKB-KW"/>
</dbReference>
<evidence type="ECO:0000313" key="7">
    <source>
        <dbReference type="Proteomes" id="UP000265515"/>
    </source>
</evidence>
<keyword evidence="2" id="KW-0689">Ribosomal protein</keyword>
<evidence type="ECO:0000256" key="5">
    <source>
        <dbReference type="SAM" id="SignalP"/>
    </source>
</evidence>
<evidence type="ECO:0008006" key="8">
    <source>
        <dbReference type="Google" id="ProtNLM"/>
    </source>
</evidence>
<organism evidence="6 7">
    <name type="scientific">Chara braunii</name>
    <name type="common">Braun's stonewort</name>
    <dbReference type="NCBI Taxonomy" id="69332"/>
    <lineage>
        <taxon>Eukaryota</taxon>
        <taxon>Viridiplantae</taxon>
        <taxon>Streptophyta</taxon>
        <taxon>Charophyceae</taxon>
        <taxon>Charales</taxon>
        <taxon>Characeae</taxon>
        <taxon>Chara</taxon>
    </lineage>
</organism>
<feature type="compositionally biased region" description="Low complexity" evidence="4">
    <location>
        <begin position="18"/>
        <end position="34"/>
    </location>
</feature>
<evidence type="ECO:0000256" key="2">
    <source>
        <dbReference type="ARBA" id="ARBA00022980"/>
    </source>
</evidence>
<evidence type="ECO:0000256" key="3">
    <source>
        <dbReference type="ARBA" id="ARBA00023274"/>
    </source>
</evidence>
<feature type="compositionally biased region" description="Basic and acidic residues" evidence="4">
    <location>
        <begin position="206"/>
        <end position="215"/>
    </location>
</feature>
<dbReference type="HAMAP" id="MF_00358">
    <property type="entry name" value="Ribosomal_bS21"/>
    <property type="match status" value="1"/>
</dbReference>
<comment type="caution">
    <text evidence="6">The sequence shown here is derived from an EMBL/GenBank/DDBJ whole genome shotgun (WGS) entry which is preliminary data.</text>
</comment>
<gene>
    <name evidence="6" type="ORF">CBR_g8368</name>
</gene>
<dbReference type="OrthoDB" id="785538at2759"/>
<feature type="signal peptide" evidence="5">
    <location>
        <begin position="1"/>
        <end position="17"/>
    </location>
</feature>
<dbReference type="Proteomes" id="UP000265515">
    <property type="component" value="Unassembled WGS sequence"/>
</dbReference>
<sequence>MAAQALAALRLPALAAGLTPQRVSSSSSSSSSPNTPEPSLPSSSSSSSSSSPLFSSSSPAAIAGKLLSRGTTPSFAFRSSSNEGDPSTASMEAFQVALNPTLPYADMLNFRGTFNAQIVVGENESVESVVRRFRRAVMQAGVIAECRRRRFHETPQDVRKRKEQSSRRRRTRGKGKRPGGGRPGVGMGDSAEKVQEAGWGFEITDEGERWETDEL</sequence>
<dbReference type="EMBL" id="BFEA01000140">
    <property type="protein sequence ID" value="GBG71069.1"/>
    <property type="molecule type" value="Genomic_DNA"/>
</dbReference>
<feature type="compositionally biased region" description="Low complexity" evidence="4">
    <location>
        <begin position="40"/>
        <end position="57"/>
    </location>
</feature>
<dbReference type="Gene3D" id="1.20.5.1150">
    <property type="entry name" value="Ribosomal protein S8"/>
    <property type="match status" value="1"/>
</dbReference>
<feature type="region of interest" description="Disordered" evidence="4">
    <location>
        <begin position="18"/>
        <end position="57"/>
    </location>
</feature>
<accession>A0A388KLZ3</accession>
<dbReference type="InterPro" id="IPR038380">
    <property type="entry name" value="Ribosomal_bS21_sf"/>
</dbReference>
<proteinExistence type="inferred from homology"/>
<evidence type="ECO:0000313" key="6">
    <source>
        <dbReference type="EMBL" id="GBG71069.1"/>
    </source>
</evidence>
<protein>
    <recommendedName>
        <fullName evidence="8">Ribosomal protein S21</fullName>
    </recommendedName>
</protein>
<name>A0A388KLZ3_CHABU</name>
<dbReference type="Gramene" id="GBG71069">
    <property type="protein sequence ID" value="GBG71069"/>
    <property type="gene ID" value="CBR_g8368"/>
</dbReference>
<dbReference type="GO" id="GO:0003735">
    <property type="term" value="F:structural constituent of ribosome"/>
    <property type="evidence" value="ECO:0007669"/>
    <property type="project" value="InterPro"/>
</dbReference>
<keyword evidence="5" id="KW-0732">Signal</keyword>
<dbReference type="PANTHER" id="PTHR21109">
    <property type="entry name" value="MITOCHONDRIAL 28S RIBOSOMAL PROTEIN S21"/>
    <property type="match status" value="1"/>
</dbReference>
<feature type="compositionally biased region" description="Basic and acidic residues" evidence="4">
    <location>
        <begin position="153"/>
        <end position="166"/>
    </location>
</feature>
<feature type="compositionally biased region" description="Basic residues" evidence="4">
    <location>
        <begin position="167"/>
        <end position="179"/>
    </location>
</feature>
<feature type="region of interest" description="Disordered" evidence="4">
    <location>
        <begin position="153"/>
        <end position="215"/>
    </location>
</feature>
<dbReference type="InterPro" id="IPR001911">
    <property type="entry name" value="Ribosomal_bS21"/>
</dbReference>
<dbReference type="PANTHER" id="PTHR21109:SF0">
    <property type="entry name" value="SMALL RIBOSOMAL SUBUNIT PROTEIN BS21M"/>
    <property type="match status" value="1"/>
</dbReference>
<dbReference type="NCBIfam" id="TIGR00030">
    <property type="entry name" value="S21p"/>
    <property type="match status" value="1"/>
</dbReference>
<evidence type="ECO:0000256" key="1">
    <source>
        <dbReference type="ARBA" id="ARBA00006640"/>
    </source>
</evidence>
<evidence type="ECO:0000256" key="4">
    <source>
        <dbReference type="SAM" id="MobiDB-lite"/>
    </source>
</evidence>
<dbReference type="GO" id="GO:0005840">
    <property type="term" value="C:ribosome"/>
    <property type="evidence" value="ECO:0007669"/>
    <property type="project" value="UniProtKB-KW"/>
</dbReference>
<dbReference type="Pfam" id="PF01165">
    <property type="entry name" value="Ribosomal_S21"/>
    <property type="match status" value="1"/>
</dbReference>
<reference evidence="6 7" key="1">
    <citation type="journal article" date="2018" name="Cell">
        <title>The Chara Genome: Secondary Complexity and Implications for Plant Terrestrialization.</title>
        <authorList>
            <person name="Nishiyama T."/>
            <person name="Sakayama H."/>
            <person name="Vries J.D."/>
            <person name="Buschmann H."/>
            <person name="Saint-Marcoux D."/>
            <person name="Ullrich K.K."/>
            <person name="Haas F.B."/>
            <person name="Vanderstraeten L."/>
            <person name="Becker D."/>
            <person name="Lang D."/>
            <person name="Vosolsobe S."/>
            <person name="Rombauts S."/>
            <person name="Wilhelmsson P.K.I."/>
            <person name="Janitza P."/>
            <person name="Kern R."/>
            <person name="Heyl A."/>
            <person name="Rumpler F."/>
            <person name="Villalobos L.I.A.C."/>
            <person name="Clay J.M."/>
            <person name="Skokan R."/>
            <person name="Toyoda A."/>
            <person name="Suzuki Y."/>
            <person name="Kagoshima H."/>
            <person name="Schijlen E."/>
            <person name="Tajeshwar N."/>
            <person name="Catarino B."/>
            <person name="Hetherington A.J."/>
            <person name="Saltykova A."/>
            <person name="Bonnot C."/>
            <person name="Breuninger H."/>
            <person name="Symeonidi A."/>
            <person name="Radhakrishnan G.V."/>
            <person name="Van Nieuwerburgh F."/>
            <person name="Deforce D."/>
            <person name="Chang C."/>
            <person name="Karol K.G."/>
            <person name="Hedrich R."/>
            <person name="Ulvskov P."/>
            <person name="Glockner G."/>
            <person name="Delwiche C.F."/>
            <person name="Petrasek J."/>
            <person name="Van de Peer Y."/>
            <person name="Friml J."/>
            <person name="Beilby M."/>
            <person name="Dolan L."/>
            <person name="Kohara Y."/>
            <person name="Sugano S."/>
            <person name="Fujiyama A."/>
            <person name="Delaux P.-M."/>
            <person name="Quint M."/>
            <person name="TheiBen G."/>
            <person name="Hagemann M."/>
            <person name="Harholt J."/>
            <person name="Dunand C."/>
            <person name="Zachgo S."/>
            <person name="Langdale J."/>
            <person name="Maumus F."/>
            <person name="Straeten D.V.D."/>
            <person name="Gould S.B."/>
            <person name="Rensing S.A."/>
        </authorList>
    </citation>
    <scope>NUCLEOTIDE SEQUENCE [LARGE SCALE GENOMIC DNA]</scope>
    <source>
        <strain evidence="6 7">S276</strain>
    </source>
</reference>